<dbReference type="Pfam" id="PF00196">
    <property type="entry name" value="GerE"/>
    <property type="match status" value="1"/>
</dbReference>
<dbReference type="InterPro" id="IPR000792">
    <property type="entry name" value="Tscrpt_reg_LuxR_C"/>
</dbReference>
<accession>A0A4Z0BH14</accession>
<dbReference type="PRINTS" id="PR00038">
    <property type="entry name" value="HTHLUXR"/>
</dbReference>
<dbReference type="SUPFAM" id="SSF52172">
    <property type="entry name" value="CheY-like"/>
    <property type="match status" value="1"/>
</dbReference>
<dbReference type="SMART" id="SM00421">
    <property type="entry name" value="HTH_LUXR"/>
    <property type="match status" value="1"/>
</dbReference>
<protein>
    <submittedName>
        <fullName evidence="6">Response regulator transcription factor</fullName>
    </submittedName>
</protein>
<dbReference type="CDD" id="cd17535">
    <property type="entry name" value="REC_NarL-like"/>
    <property type="match status" value="1"/>
</dbReference>
<dbReference type="GO" id="GO:0006355">
    <property type="term" value="P:regulation of DNA-templated transcription"/>
    <property type="evidence" value="ECO:0007669"/>
    <property type="project" value="InterPro"/>
</dbReference>
<name>A0A4Z0BH14_9BURK</name>
<dbReference type="EMBL" id="SMLK01000007">
    <property type="protein sequence ID" value="TFY97679.1"/>
    <property type="molecule type" value="Genomic_DNA"/>
</dbReference>
<dbReference type="RefSeq" id="WP_135251231.1">
    <property type="nucleotide sequence ID" value="NZ_SMLK01000007.1"/>
</dbReference>
<dbReference type="Gene3D" id="3.40.50.2300">
    <property type="match status" value="1"/>
</dbReference>
<dbReference type="InterPro" id="IPR011006">
    <property type="entry name" value="CheY-like_superfamily"/>
</dbReference>
<dbReference type="InterPro" id="IPR001789">
    <property type="entry name" value="Sig_transdc_resp-reg_receiver"/>
</dbReference>
<dbReference type="Pfam" id="PF00072">
    <property type="entry name" value="Response_reg"/>
    <property type="match status" value="1"/>
</dbReference>
<sequence>MKPNPNPATLYVIDDHPLMREAVVMLLRRLRPGAHVIELDRIGGMESAVKQHGFPDLVCLDLKLPDTTGTSGVHEMKNRFPEAPLAVLSASPAADAEEACIEAGADIYIEKSSGAQEIGNALRALLNTDGSFEELAPTDNKLSKRQKQLIVMLDRGLSNREIADELGISEHTVKVHLWRLFRRLGVKSRTQTIHYARTHGLLSN</sequence>
<dbReference type="PROSITE" id="PS00622">
    <property type="entry name" value="HTH_LUXR_1"/>
    <property type="match status" value="1"/>
</dbReference>
<dbReference type="Proteomes" id="UP000297839">
    <property type="component" value="Unassembled WGS sequence"/>
</dbReference>
<keyword evidence="2" id="KW-0238">DNA-binding</keyword>
<dbReference type="PROSITE" id="PS50110">
    <property type="entry name" value="RESPONSE_REGULATORY"/>
    <property type="match status" value="1"/>
</dbReference>
<organism evidence="6 7">
    <name type="scientific">Ramlibacter humi</name>
    <dbReference type="NCBI Taxonomy" id="2530451"/>
    <lineage>
        <taxon>Bacteria</taxon>
        <taxon>Pseudomonadati</taxon>
        <taxon>Pseudomonadota</taxon>
        <taxon>Betaproteobacteria</taxon>
        <taxon>Burkholderiales</taxon>
        <taxon>Comamonadaceae</taxon>
        <taxon>Ramlibacter</taxon>
    </lineage>
</organism>
<feature type="domain" description="HTH luxR-type" evidence="4">
    <location>
        <begin position="135"/>
        <end position="200"/>
    </location>
</feature>
<comment type="caution">
    <text evidence="6">The sequence shown here is derived from an EMBL/GenBank/DDBJ whole genome shotgun (WGS) entry which is preliminary data.</text>
</comment>
<dbReference type="GO" id="GO:0000160">
    <property type="term" value="P:phosphorelay signal transduction system"/>
    <property type="evidence" value="ECO:0007669"/>
    <property type="project" value="InterPro"/>
</dbReference>
<evidence type="ECO:0000313" key="6">
    <source>
        <dbReference type="EMBL" id="TFY97679.1"/>
    </source>
</evidence>
<reference evidence="6 7" key="1">
    <citation type="submission" date="2019-03" db="EMBL/GenBank/DDBJ databases">
        <title>Ramlibacter sp. 18x22-1, whole genome shotgun sequence.</title>
        <authorList>
            <person name="Zhang X."/>
            <person name="Feng G."/>
            <person name="Zhu H."/>
        </authorList>
    </citation>
    <scope>NUCLEOTIDE SEQUENCE [LARGE SCALE GENOMIC DNA]</scope>
    <source>
        <strain evidence="6 7">18x22-1</strain>
    </source>
</reference>
<dbReference type="OrthoDB" id="3374006at2"/>
<dbReference type="SUPFAM" id="SSF46894">
    <property type="entry name" value="C-terminal effector domain of the bipartite response regulators"/>
    <property type="match status" value="1"/>
</dbReference>
<evidence type="ECO:0000259" key="5">
    <source>
        <dbReference type="PROSITE" id="PS50110"/>
    </source>
</evidence>
<dbReference type="InterPro" id="IPR016032">
    <property type="entry name" value="Sig_transdc_resp-reg_C-effctor"/>
</dbReference>
<evidence type="ECO:0000259" key="4">
    <source>
        <dbReference type="PROSITE" id="PS50043"/>
    </source>
</evidence>
<dbReference type="SMART" id="SM00448">
    <property type="entry name" value="REC"/>
    <property type="match status" value="1"/>
</dbReference>
<dbReference type="PROSITE" id="PS50043">
    <property type="entry name" value="HTH_LUXR_2"/>
    <property type="match status" value="1"/>
</dbReference>
<keyword evidence="1 3" id="KW-0597">Phosphoprotein</keyword>
<dbReference type="AlphaFoldDB" id="A0A4Z0BH14"/>
<dbReference type="GO" id="GO:0003677">
    <property type="term" value="F:DNA binding"/>
    <property type="evidence" value="ECO:0007669"/>
    <property type="project" value="UniProtKB-KW"/>
</dbReference>
<evidence type="ECO:0000256" key="1">
    <source>
        <dbReference type="ARBA" id="ARBA00022553"/>
    </source>
</evidence>
<gene>
    <name evidence="6" type="ORF">EZ216_18310</name>
</gene>
<feature type="domain" description="Response regulatory" evidence="5">
    <location>
        <begin position="9"/>
        <end position="126"/>
    </location>
</feature>
<dbReference type="InterPro" id="IPR058245">
    <property type="entry name" value="NreC/VraR/RcsB-like_REC"/>
</dbReference>
<dbReference type="InterPro" id="IPR051015">
    <property type="entry name" value="EvgA-like"/>
</dbReference>
<proteinExistence type="predicted"/>
<dbReference type="CDD" id="cd06170">
    <property type="entry name" value="LuxR_C_like"/>
    <property type="match status" value="1"/>
</dbReference>
<dbReference type="Gene3D" id="1.10.10.10">
    <property type="entry name" value="Winged helix-like DNA-binding domain superfamily/Winged helix DNA-binding domain"/>
    <property type="match status" value="1"/>
</dbReference>
<evidence type="ECO:0000256" key="3">
    <source>
        <dbReference type="PROSITE-ProRule" id="PRU00169"/>
    </source>
</evidence>
<evidence type="ECO:0000256" key="2">
    <source>
        <dbReference type="ARBA" id="ARBA00023125"/>
    </source>
</evidence>
<evidence type="ECO:0000313" key="7">
    <source>
        <dbReference type="Proteomes" id="UP000297839"/>
    </source>
</evidence>
<keyword evidence="7" id="KW-1185">Reference proteome</keyword>
<dbReference type="PANTHER" id="PTHR45566">
    <property type="entry name" value="HTH-TYPE TRANSCRIPTIONAL REGULATOR YHJB-RELATED"/>
    <property type="match status" value="1"/>
</dbReference>
<dbReference type="PANTHER" id="PTHR45566:SF2">
    <property type="entry name" value="NARL SUBFAMILY"/>
    <property type="match status" value="1"/>
</dbReference>
<dbReference type="InterPro" id="IPR036388">
    <property type="entry name" value="WH-like_DNA-bd_sf"/>
</dbReference>
<feature type="modified residue" description="4-aspartylphosphate" evidence="3">
    <location>
        <position position="61"/>
    </location>
</feature>